<sequence length="448" mass="46638">MKYLHLWSVATAAALLTACGGGDSGPGFAFLPGVATTPTTGTLVEPQATVTTLTKAQIDAGTKASGLQALSGAAKCDVKVVALNYTTLGAKNEPTNASGVLLLPAGSCADAAAPLVAYAKGTDLEKPRTLANPADTETQLLTAMYAAQGYAVVATDYLGYAKSKYPFHPYLHADSEARSVLDAIRAARVAITSLQGNLSGKVMFTGYSQGGHSSMAAHRAAERDFPLEFNVVAGAHLAGPYNLSGAVKLGIAPLGYQYFVPFQVTSYQKVYGDVYAKVGDAFKAPYDGYIENLLPSPTLNSTTLVTSGALPGANGESPSQVRDLLFQPAFVSDTQTNSANPFYLDAKKNDLLGWSPRAATLLCGGAGDPTVPPAVHQAAMKADFDARGVKTVISVDVDPQIQSNYGPGGVAPTDPTSAAFATYYGSYHGTYEPPFCHAAARKLFDVLR</sequence>
<accession>A0ABU8WD27</accession>
<organism evidence="1 2">
    <name type="scientific">Variovorax humicola</name>
    <dbReference type="NCBI Taxonomy" id="1769758"/>
    <lineage>
        <taxon>Bacteria</taxon>
        <taxon>Pseudomonadati</taxon>
        <taxon>Pseudomonadota</taxon>
        <taxon>Betaproteobacteria</taxon>
        <taxon>Burkholderiales</taxon>
        <taxon>Comamonadaceae</taxon>
        <taxon>Variovorax</taxon>
    </lineage>
</organism>
<evidence type="ECO:0000313" key="1">
    <source>
        <dbReference type="EMBL" id="MEJ8827181.1"/>
    </source>
</evidence>
<dbReference type="PROSITE" id="PS51257">
    <property type="entry name" value="PROKAR_LIPOPROTEIN"/>
    <property type="match status" value="1"/>
</dbReference>
<evidence type="ECO:0000313" key="2">
    <source>
        <dbReference type="Proteomes" id="UP001363010"/>
    </source>
</evidence>
<name>A0ABU8WD27_9BURK</name>
<dbReference type="SUPFAM" id="SSF53474">
    <property type="entry name" value="alpha/beta-Hydrolases"/>
    <property type="match status" value="1"/>
</dbReference>
<keyword evidence="2" id="KW-1185">Reference proteome</keyword>
<gene>
    <name evidence="1" type="ORF">WKW80_35230</name>
</gene>
<dbReference type="EMBL" id="JBBKZV010000054">
    <property type="protein sequence ID" value="MEJ8827181.1"/>
    <property type="molecule type" value="Genomic_DNA"/>
</dbReference>
<protein>
    <submittedName>
        <fullName evidence="1">Lipase family protein</fullName>
    </submittedName>
</protein>
<comment type="caution">
    <text evidence="1">The sequence shown here is derived from an EMBL/GenBank/DDBJ whole genome shotgun (WGS) entry which is preliminary data.</text>
</comment>
<dbReference type="Proteomes" id="UP001363010">
    <property type="component" value="Unassembled WGS sequence"/>
</dbReference>
<dbReference type="Pfam" id="PF03583">
    <property type="entry name" value="LIP"/>
    <property type="match status" value="1"/>
</dbReference>
<dbReference type="InterPro" id="IPR005152">
    <property type="entry name" value="Lipase_secreted"/>
</dbReference>
<dbReference type="PANTHER" id="PTHR34853">
    <property type="match status" value="1"/>
</dbReference>
<proteinExistence type="predicted"/>
<dbReference type="Gene3D" id="3.40.50.1820">
    <property type="entry name" value="alpha/beta hydrolase"/>
    <property type="match status" value="2"/>
</dbReference>
<dbReference type="RefSeq" id="WP_340368211.1">
    <property type="nucleotide sequence ID" value="NZ_JBBKZV010000054.1"/>
</dbReference>
<reference evidence="1 2" key="1">
    <citation type="submission" date="2024-03" db="EMBL/GenBank/DDBJ databases">
        <title>Novel species of the genus Variovorax.</title>
        <authorList>
            <person name="Liu Q."/>
            <person name="Xin Y.-H."/>
        </authorList>
    </citation>
    <scope>NUCLEOTIDE SEQUENCE [LARGE SCALE GENOMIC DNA]</scope>
    <source>
        <strain evidence="1 2">KACC 18501</strain>
    </source>
</reference>
<dbReference type="InterPro" id="IPR029058">
    <property type="entry name" value="AB_hydrolase_fold"/>
</dbReference>
<dbReference type="PANTHER" id="PTHR34853:SF1">
    <property type="entry name" value="LIPASE 5"/>
    <property type="match status" value="1"/>
</dbReference>
<dbReference type="Gene3D" id="1.10.260.160">
    <property type="match status" value="1"/>
</dbReference>